<keyword evidence="2" id="KW-0813">Transport</keyword>
<evidence type="ECO:0000259" key="10">
    <source>
        <dbReference type="Pfam" id="PF03553"/>
    </source>
</evidence>
<keyword evidence="3" id="KW-0050">Antiport</keyword>
<feature type="transmembrane region" description="Helical" evidence="9">
    <location>
        <begin position="433"/>
        <end position="454"/>
    </location>
</feature>
<feature type="transmembrane region" description="Helical" evidence="9">
    <location>
        <begin position="261"/>
        <end position="288"/>
    </location>
</feature>
<keyword evidence="4" id="KW-1003">Cell membrane</keyword>
<name>A0A346B0T1_9FIRM</name>
<dbReference type="Proteomes" id="UP000254337">
    <property type="component" value="Chromosome"/>
</dbReference>
<organism evidence="11 12">
    <name type="scientific">Megasphaera stantonii</name>
    <dbReference type="NCBI Taxonomy" id="2144175"/>
    <lineage>
        <taxon>Bacteria</taxon>
        <taxon>Bacillati</taxon>
        <taxon>Bacillota</taxon>
        <taxon>Negativicutes</taxon>
        <taxon>Veillonellales</taxon>
        <taxon>Veillonellaceae</taxon>
        <taxon>Megasphaera</taxon>
    </lineage>
</organism>
<dbReference type="RefSeq" id="WP_107195663.1">
    <property type="nucleotide sequence ID" value="NZ_CP029462.1"/>
</dbReference>
<dbReference type="NCBIfam" id="TIGR00931">
    <property type="entry name" value="antiport_nhaC"/>
    <property type="match status" value="1"/>
</dbReference>
<keyword evidence="6 9" id="KW-1133">Transmembrane helix</keyword>
<comment type="similarity">
    <text evidence="8">Belongs to the NhaC Na(+)/H(+) (TC 2.A.35) antiporter family.</text>
</comment>
<keyword evidence="12" id="KW-1185">Reference proteome</keyword>
<evidence type="ECO:0000256" key="8">
    <source>
        <dbReference type="ARBA" id="ARBA00038435"/>
    </source>
</evidence>
<feature type="domain" description="Na+/H+ antiporter NhaC-like C-terminal" evidence="10">
    <location>
        <begin position="159"/>
        <end position="452"/>
    </location>
</feature>
<evidence type="ECO:0000313" key="12">
    <source>
        <dbReference type="Proteomes" id="UP000254337"/>
    </source>
</evidence>
<dbReference type="PANTHER" id="PTHR33451:SF3">
    <property type="entry name" value="MALATE-2H(+)_NA(+)-LACTATE ANTIPORTER"/>
    <property type="match status" value="1"/>
</dbReference>
<dbReference type="OrthoDB" id="9762978at2"/>
<feature type="transmembrane region" description="Helical" evidence="9">
    <location>
        <begin position="308"/>
        <end position="330"/>
    </location>
</feature>
<evidence type="ECO:0000256" key="6">
    <source>
        <dbReference type="ARBA" id="ARBA00022989"/>
    </source>
</evidence>
<evidence type="ECO:0000256" key="1">
    <source>
        <dbReference type="ARBA" id="ARBA00004651"/>
    </source>
</evidence>
<dbReference type="KEGG" id="meg:DKB62_09195"/>
<keyword evidence="5 9" id="KW-0812">Transmembrane</keyword>
<evidence type="ECO:0000256" key="5">
    <source>
        <dbReference type="ARBA" id="ARBA00022692"/>
    </source>
</evidence>
<comment type="subcellular location">
    <subcellularLocation>
        <location evidence="1">Cell membrane</location>
        <topology evidence="1">Multi-pass membrane protein</topology>
    </subcellularLocation>
</comment>
<evidence type="ECO:0000256" key="3">
    <source>
        <dbReference type="ARBA" id="ARBA00022449"/>
    </source>
</evidence>
<evidence type="ECO:0000313" key="11">
    <source>
        <dbReference type="EMBL" id="AXL21724.1"/>
    </source>
</evidence>
<reference evidence="11 12" key="1">
    <citation type="submission" date="2018-05" db="EMBL/GenBank/DDBJ databases">
        <title>Complete genome sequence of Megasphaera sp. AJH120T, isolated from the ceca of a chicken.</title>
        <authorList>
            <person name="Maki J."/>
            <person name="Looft T."/>
        </authorList>
    </citation>
    <scope>NUCLEOTIDE SEQUENCE [LARGE SCALE GENOMIC DNA]</scope>
    <source>
        <strain evidence="11 12">AJH120</strain>
    </source>
</reference>
<keyword evidence="7 9" id="KW-0472">Membrane</keyword>
<feature type="transmembrane region" description="Helical" evidence="9">
    <location>
        <begin position="342"/>
        <end position="363"/>
    </location>
</feature>
<dbReference type="GO" id="GO:0015297">
    <property type="term" value="F:antiporter activity"/>
    <property type="evidence" value="ECO:0007669"/>
    <property type="project" value="UniProtKB-KW"/>
</dbReference>
<feature type="transmembrane region" description="Helical" evidence="9">
    <location>
        <begin position="191"/>
        <end position="213"/>
    </location>
</feature>
<sequence>MSTYRNMTVGLALIPIITLIISLVIALNFLGAGPHIPLVFSTAIACLVALKAGYKWDDIEKFMLETMSDGLQALVILLIVGILIGTWIISGVVPTMIYYGLLIISPTVFLAMSYVLTSIVAFATGSSWSTAGTVGIALVGIGQAMNIPLEMVAGTVVAGAYFGDKMSPLSDTTNLGAAISGAQLFEHIKHVVYPLVPSFIITLVLYAVLGFQYGGASIDNEGIDAILNGLSRIFVINPIMLIPPLVVIVSVIKKMPAIPGLFISAFIAALLAMGIQGASLSDVISVAFSGYESHSGSEVIDSLLSRGGMVSMGSIIALVLVAMGFGGIIQKSGMLPLLLDKVLTIAKGVGGLICATVLTGVIAEMLMGSQYLSVIVTGSMYKDRYAEKGLAPKNLSRCVVNSGCTVSPLVPWSNCGAFMAATLGVATLSYAPFAFSCYLTPIISIIIGFIGFTIERIPPAQPET</sequence>
<protein>
    <submittedName>
        <fullName evidence="11">Na+/H+ antiporter NhaC</fullName>
    </submittedName>
</protein>
<gene>
    <name evidence="11" type="primary">nhaC</name>
    <name evidence="11" type="ORF">DKB62_09195</name>
</gene>
<dbReference type="EMBL" id="CP029462">
    <property type="protein sequence ID" value="AXL21724.1"/>
    <property type="molecule type" value="Genomic_DNA"/>
</dbReference>
<evidence type="ECO:0000256" key="9">
    <source>
        <dbReference type="SAM" id="Phobius"/>
    </source>
</evidence>
<feature type="transmembrane region" description="Helical" evidence="9">
    <location>
        <begin position="7"/>
        <end position="30"/>
    </location>
</feature>
<dbReference type="InterPro" id="IPR004770">
    <property type="entry name" value="Na/H_antiport_NhaC"/>
</dbReference>
<dbReference type="PANTHER" id="PTHR33451">
    <property type="entry name" value="MALATE-2H(+)/NA(+)-LACTATE ANTIPORTER"/>
    <property type="match status" value="1"/>
</dbReference>
<feature type="transmembrane region" description="Helical" evidence="9">
    <location>
        <begin position="74"/>
        <end position="93"/>
    </location>
</feature>
<evidence type="ECO:0000256" key="2">
    <source>
        <dbReference type="ARBA" id="ARBA00022448"/>
    </source>
</evidence>
<feature type="transmembrane region" description="Helical" evidence="9">
    <location>
        <begin position="99"/>
        <end position="123"/>
    </location>
</feature>
<evidence type="ECO:0000256" key="7">
    <source>
        <dbReference type="ARBA" id="ARBA00023136"/>
    </source>
</evidence>
<feature type="transmembrane region" description="Helical" evidence="9">
    <location>
        <begin position="233"/>
        <end position="252"/>
    </location>
</feature>
<accession>A0A346B0T1</accession>
<dbReference type="GO" id="GO:0005886">
    <property type="term" value="C:plasma membrane"/>
    <property type="evidence" value="ECO:0007669"/>
    <property type="project" value="UniProtKB-SubCell"/>
</dbReference>
<dbReference type="InterPro" id="IPR052180">
    <property type="entry name" value="NhaC_Na-H+_Antiporter"/>
</dbReference>
<dbReference type="AlphaFoldDB" id="A0A346B0T1"/>
<evidence type="ECO:0000256" key="4">
    <source>
        <dbReference type="ARBA" id="ARBA00022475"/>
    </source>
</evidence>
<dbReference type="Pfam" id="PF03553">
    <property type="entry name" value="Na_H_antiporter"/>
    <property type="match status" value="1"/>
</dbReference>
<dbReference type="InterPro" id="IPR018461">
    <property type="entry name" value="Na/H_Antiport_NhaC-like_C"/>
</dbReference>
<proteinExistence type="inferred from homology"/>